<dbReference type="AlphaFoldDB" id="A0AAD0U5E7"/>
<gene>
    <name evidence="1" type="ORF">RC54_05820</name>
</gene>
<reference evidence="1 2" key="1">
    <citation type="submission" date="2017-11" db="EMBL/GenBank/DDBJ databases">
        <title>Complete genome sequence of Herbaspirillum rubrisubalbicans DSM 11543.</title>
        <authorList>
            <person name="Chen M."/>
            <person name="An Q."/>
        </authorList>
    </citation>
    <scope>NUCLEOTIDE SEQUENCE [LARGE SCALE GENOMIC DNA]</scope>
    <source>
        <strain evidence="1 2">DSM 11543</strain>
    </source>
</reference>
<evidence type="ECO:0000313" key="1">
    <source>
        <dbReference type="EMBL" id="AYR23370.1"/>
    </source>
</evidence>
<accession>A0AAD0U5E7</accession>
<name>A0AAD0U5E7_9BURK</name>
<organism evidence="1 2">
    <name type="scientific">Herbaspirillum rubrisubalbicans</name>
    <dbReference type="NCBI Taxonomy" id="80842"/>
    <lineage>
        <taxon>Bacteria</taxon>
        <taxon>Pseudomonadati</taxon>
        <taxon>Pseudomonadota</taxon>
        <taxon>Betaproteobacteria</taxon>
        <taxon>Burkholderiales</taxon>
        <taxon>Oxalobacteraceae</taxon>
        <taxon>Herbaspirillum</taxon>
    </lineage>
</organism>
<dbReference type="Proteomes" id="UP000269199">
    <property type="component" value="Chromosome"/>
</dbReference>
<protein>
    <submittedName>
        <fullName evidence="1">Uncharacterized protein</fullName>
    </submittedName>
</protein>
<dbReference type="EMBL" id="CP024996">
    <property type="protein sequence ID" value="AYR23370.1"/>
    <property type="molecule type" value="Genomic_DNA"/>
</dbReference>
<proteinExistence type="predicted"/>
<sequence length="69" mass="8038">MKTPESSYPPPDLDEALKTFDRLQLEGGDLGARYWEKIAELVKEADYYRVRSLSAEMKLERIRALASYR</sequence>
<evidence type="ECO:0000313" key="2">
    <source>
        <dbReference type="Proteomes" id="UP000269199"/>
    </source>
</evidence>
<dbReference type="RefSeq" id="WP_082803170.1">
    <property type="nucleotide sequence ID" value="NZ_CP024996.1"/>
</dbReference>